<reference evidence="1" key="1">
    <citation type="submission" date="2023-01" db="EMBL/GenBank/DDBJ databases">
        <title>Xenophilus mangrovi sp. nov., isolated from soil of Mangrove nature reserve.</title>
        <authorList>
            <person name="Xu S."/>
            <person name="Liu Z."/>
            <person name="Xu Y."/>
        </authorList>
    </citation>
    <scope>NUCLEOTIDE SEQUENCE</scope>
    <source>
        <strain evidence="1">YW8</strain>
    </source>
</reference>
<protein>
    <submittedName>
        <fullName evidence="1">Uncharacterized protein</fullName>
    </submittedName>
</protein>
<dbReference type="Proteomes" id="UP001212602">
    <property type="component" value="Unassembled WGS sequence"/>
</dbReference>
<organism evidence="1 2">
    <name type="scientific">Xenophilus arseniciresistens</name>
    <dbReference type="NCBI Taxonomy" id="1283306"/>
    <lineage>
        <taxon>Bacteria</taxon>
        <taxon>Pseudomonadati</taxon>
        <taxon>Pseudomonadota</taxon>
        <taxon>Betaproteobacteria</taxon>
        <taxon>Burkholderiales</taxon>
        <taxon>Comamonadaceae</taxon>
        <taxon>Xenophilus</taxon>
    </lineage>
</organism>
<comment type="caution">
    <text evidence="1">The sequence shown here is derived from an EMBL/GenBank/DDBJ whole genome shotgun (WGS) entry which is preliminary data.</text>
</comment>
<proteinExistence type="predicted"/>
<dbReference type="AlphaFoldDB" id="A0AAE3N9V2"/>
<dbReference type="EMBL" id="JAQIPB010000002">
    <property type="protein sequence ID" value="MDA7415829.1"/>
    <property type="molecule type" value="Genomic_DNA"/>
</dbReference>
<evidence type="ECO:0000313" key="2">
    <source>
        <dbReference type="Proteomes" id="UP001212602"/>
    </source>
</evidence>
<name>A0AAE3N9V2_9BURK</name>
<gene>
    <name evidence="1" type="ORF">PGB34_05580</name>
</gene>
<sequence>MELLHRLSHERLPVAVVDGADVDAVRVLALAGHVRAEVPRPVRTMQGHHQPPATVLAITSLGRQMLRRFPAAHSH</sequence>
<accession>A0AAE3N9V2</accession>
<keyword evidence="2" id="KW-1185">Reference proteome</keyword>
<evidence type="ECO:0000313" key="1">
    <source>
        <dbReference type="EMBL" id="MDA7415829.1"/>
    </source>
</evidence>
<dbReference type="RefSeq" id="WP_271427079.1">
    <property type="nucleotide sequence ID" value="NZ_JAQIPB010000002.1"/>
</dbReference>